<dbReference type="PROSITE" id="PS50002">
    <property type="entry name" value="SH3"/>
    <property type="match status" value="1"/>
</dbReference>
<evidence type="ECO:0000256" key="5">
    <source>
        <dbReference type="ARBA" id="ARBA00022475"/>
    </source>
</evidence>
<evidence type="ECO:0000256" key="9">
    <source>
        <dbReference type="ARBA" id="ARBA00023136"/>
    </source>
</evidence>
<feature type="domain" description="F-BAR" evidence="16">
    <location>
        <begin position="11"/>
        <end position="280"/>
    </location>
</feature>
<dbReference type="InterPro" id="IPR036028">
    <property type="entry name" value="SH3-like_dom_sf"/>
</dbReference>
<evidence type="ECO:0000256" key="12">
    <source>
        <dbReference type="PROSITE-ProRule" id="PRU00192"/>
    </source>
</evidence>
<dbReference type="EnsemblMetazoa" id="SSS_399s_mrna">
    <property type="protein sequence ID" value="KAF7493273.1"/>
    <property type="gene ID" value="SSS_399"/>
</dbReference>
<evidence type="ECO:0000256" key="3">
    <source>
        <dbReference type="ARBA" id="ARBA00004496"/>
    </source>
</evidence>
<sequence>MSHHSDEAIPTATSDSFWEPGNFKKTTKRTEDGYKLCNDLITLVKERADIEQVYAKNLRQWARKWDEIIVKGPEYGTTESAWKGILGEADKRYDLHNKIKNNLEKDVINEIRKWQKDNYHKTVMHLKEKKEFDESFKKAQKPWAKLLNKVNKTKQDYFNACKNERSITNQERNASGDTSLSPDQVKKLQDRAVKAKEEVQKTRDKYESALREINDSNSRYIEDMAAVFDKCQEFEEKRLKFFKDILFSIHDCLNLPNMPDLVNIYEEYRHTIQNADSSKDLKYWSNTFGVGMAMNWPQLEEYCEEFRDIIKKKNITTENGITLVNQQKLNEELPEYNHDLVMSKKEKKYLNNGYAGDGNGPERNYQNDYYPNQTTTKIDNADQYVIDGNTDIKRINSNGKSEDANPFEDEQEDWEDYSNDVLVDNGEPGVLVKALYDYEGAESDELSFKQGDVFEKLEDEDDQGWCKGRKDGRVGLYPANYIEILSNS</sequence>
<feature type="domain" description="SH3" evidence="15">
    <location>
        <begin position="427"/>
        <end position="487"/>
    </location>
</feature>
<evidence type="ECO:0000256" key="2">
    <source>
        <dbReference type="ARBA" id="ARBA00004236"/>
    </source>
</evidence>
<dbReference type="GO" id="GO:0005886">
    <property type="term" value="C:plasma membrane"/>
    <property type="evidence" value="ECO:0007669"/>
    <property type="project" value="UniProtKB-SubCell"/>
</dbReference>
<dbReference type="CDD" id="cd07655">
    <property type="entry name" value="F-BAR_PACSIN"/>
    <property type="match status" value="1"/>
</dbReference>
<dbReference type="SMART" id="SM00055">
    <property type="entry name" value="FCH"/>
    <property type="match status" value="1"/>
</dbReference>
<dbReference type="GO" id="GO:0030100">
    <property type="term" value="P:regulation of endocytosis"/>
    <property type="evidence" value="ECO:0007669"/>
    <property type="project" value="TreeGrafter"/>
</dbReference>
<evidence type="ECO:0000256" key="13">
    <source>
        <dbReference type="PROSITE-ProRule" id="PRU01077"/>
    </source>
</evidence>
<proteinExistence type="predicted"/>
<dbReference type="FunFam" id="1.20.1270.60:FF:000009">
    <property type="entry name" value="Protein kinase C and casein kinase substrate in neurons 2"/>
    <property type="match status" value="1"/>
</dbReference>
<dbReference type="InterPro" id="IPR031160">
    <property type="entry name" value="F_BAR_dom"/>
</dbReference>
<evidence type="ECO:0000256" key="1">
    <source>
        <dbReference type="ARBA" id="ARBA00004184"/>
    </source>
</evidence>
<dbReference type="GO" id="GO:0005543">
    <property type="term" value="F:phospholipid binding"/>
    <property type="evidence" value="ECO:0007669"/>
    <property type="project" value="TreeGrafter"/>
</dbReference>
<dbReference type="SUPFAM" id="SSF50044">
    <property type="entry name" value="SH3-domain"/>
    <property type="match status" value="1"/>
</dbReference>
<keyword evidence="17" id="KW-0808">Transferase</keyword>
<dbReference type="Proteomes" id="UP000070412">
    <property type="component" value="Unassembled WGS sequence"/>
</dbReference>
<evidence type="ECO:0000259" key="15">
    <source>
        <dbReference type="PROSITE" id="PS50002"/>
    </source>
</evidence>
<keyword evidence="7" id="KW-0597">Phosphoprotein</keyword>
<evidence type="ECO:0000259" key="16">
    <source>
        <dbReference type="PROSITE" id="PS51741"/>
    </source>
</evidence>
<name>A0A834VH16_SARSC</name>
<dbReference type="Gene3D" id="1.20.1270.60">
    <property type="entry name" value="Arfaptin homology (AH) domain/BAR domain"/>
    <property type="match status" value="1"/>
</dbReference>
<dbReference type="InterPro" id="IPR001452">
    <property type="entry name" value="SH3_domain"/>
</dbReference>
<dbReference type="EMBL" id="WVUK01000056">
    <property type="protein sequence ID" value="KAF7493273.1"/>
    <property type="molecule type" value="Genomic_DNA"/>
</dbReference>
<dbReference type="GO" id="GO:0097320">
    <property type="term" value="P:plasma membrane tubulation"/>
    <property type="evidence" value="ECO:0007669"/>
    <property type="project" value="TreeGrafter"/>
</dbReference>
<dbReference type="Pfam" id="PF00611">
    <property type="entry name" value="FCH"/>
    <property type="match status" value="1"/>
</dbReference>
<keyword evidence="9" id="KW-0472">Membrane</keyword>
<dbReference type="GO" id="GO:0005768">
    <property type="term" value="C:endosome"/>
    <property type="evidence" value="ECO:0007669"/>
    <property type="project" value="TreeGrafter"/>
</dbReference>
<protein>
    <submittedName>
        <fullName evidence="17">Protein kinase C and casein kinase substrate in neurons protein 1</fullName>
    </submittedName>
</protein>
<keyword evidence="5" id="KW-1003">Cell membrane</keyword>
<dbReference type="PANTHER" id="PTHR23065">
    <property type="entry name" value="PROLINE-SERINE-THREONINE PHOSPHATASE INTERACTING PROTEIN 1"/>
    <property type="match status" value="1"/>
</dbReference>
<dbReference type="PANTHER" id="PTHR23065:SF11">
    <property type="entry name" value="SYNDAPIN, ISOFORM C"/>
    <property type="match status" value="1"/>
</dbReference>
<evidence type="ECO:0000313" key="19">
    <source>
        <dbReference type="Proteomes" id="UP000070412"/>
    </source>
</evidence>
<dbReference type="OMA" id="AMAHVFK"/>
<dbReference type="PROSITE" id="PS51741">
    <property type="entry name" value="F_BAR"/>
    <property type="match status" value="1"/>
</dbReference>
<evidence type="ECO:0000256" key="14">
    <source>
        <dbReference type="SAM" id="Coils"/>
    </source>
</evidence>
<comment type="subcellular location">
    <subcellularLocation>
        <location evidence="2">Cell membrane</location>
    </subcellularLocation>
    <subcellularLocation>
        <location evidence="3">Cytoplasm</location>
    </subcellularLocation>
    <subcellularLocation>
        <location evidence="1">Endomembrane system</location>
        <topology evidence="1">Peripheral membrane protein</topology>
    </subcellularLocation>
</comment>
<dbReference type="PRINTS" id="PR00452">
    <property type="entry name" value="SH3DOMAIN"/>
</dbReference>
<dbReference type="SMART" id="SM00326">
    <property type="entry name" value="SH3"/>
    <property type="match status" value="1"/>
</dbReference>
<reference evidence="17" key="2">
    <citation type="submission" date="2020-01" db="EMBL/GenBank/DDBJ databases">
        <authorList>
            <person name="Korhonen P.K.K."/>
            <person name="Guangxu M.G."/>
            <person name="Wang T.W."/>
            <person name="Stroehlein A.J.S."/>
            <person name="Young N.D."/>
            <person name="Ang C.-S.A."/>
            <person name="Fernando D.W.F."/>
            <person name="Lu H.L."/>
            <person name="Taylor S.T."/>
            <person name="Ehtesham M.E.M."/>
            <person name="Najaraj S.H.N."/>
            <person name="Harsha G.H.G."/>
            <person name="Madugundu A.M."/>
            <person name="Renuse S.R."/>
            <person name="Holt D.H."/>
            <person name="Pandey A.P."/>
            <person name="Papenfuss A.P."/>
            <person name="Gasser R.B.G."/>
            <person name="Fischer K.F."/>
        </authorList>
    </citation>
    <scope>NUCLEOTIDE SEQUENCE</scope>
    <source>
        <strain evidence="17">SSS_KF_BRIS2020</strain>
    </source>
</reference>
<keyword evidence="8 13" id="KW-0175">Coiled coil</keyword>
<evidence type="ECO:0000256" key="10">
    <source>
        <dbReference type="ARBA" id="ARBA00055545"/>
    </source>
</evidence>
<comment type="subunit">
    <text evidence="11">Homodimer. May form heterooligomers with other PACSINs. Interacts (via SH3 domain) with DNM1, SYNJ1 and WASL. Interacts with TRPV4.</text>
</comment>
<evidence type="ECO:0000256" key="6">
    <source>
        <dbReference type="ARBA" id="ARBA00022490"/>
    </source>
</evidence>
<comment type="function">
    <text evidence="10">Plays a role in endocytosis and regulates internalization of plasma membrane proteins. Overexpression impairs internalization of SLC2A1/GLUT1 and TRPV4 and increases the levels of SLC2A1/GLUT1 and TRPV4 at the cell membrane. Inhibits the TRPV4 calcium channel activity.</text>
</comment>
<dbReference type="GO" id="GO:0007010">
    <property type="term" value="P:cytoskeleton organization"/>
    <property type="evidence" value="ECO:0007669"/>
    <property type="project" value="TreeGrafter"/>
</dbReference>
<evidence type="ECO:0000313" key="17">
    <source>
        <dbReference type="EMBL" id="KAF7493273.1"/>
    </source>
</evidence>
<dbReference type="InterPro" id="IPR027267">
    <property type="entry name" value="AH/BAR_dom_sf"/>
</dbReference>
<evidence type="ECO:0000313" key="18">
    <source>
        <dbReference type="EnsemblMetazoa" id="KAF7493273.1"/>
    </source>
</evidence>
<evidence type="ECO:0000256" key="11">
    <source>
        <dbReference type="ARBA" id="ARBA00064966"/>
    </source>
</evidence>
<dbReference type="AlphaFoldDB" id="A0A834VH16"/>
<evidence type="ECO:0000256" key="7">
    <source>
        <dbReference type="ARBA" id="ARBA00022553"/>
    </source>
</evidence>
<keyword evidence="17" id="KW-0418">Kinase</keyword>
<dbReference type="OrthoDB" id="10255128at2759"/>
<dbReference type="SUPFAM" id="SSF103657">
    <property type="entry name" value="BAR/IMD domain-like"/>
    <property type="match status" value="1"/>
</dbReference>
<dbReference type="Gene3D" id="2.30.30.40">
    <property type="entry name" value="SH3 Domains"/>
    <property type="match status" value="1"/>
</dbReference>
<dbReference type="InterPro" id="IPR001060">
    <property type="entry name" value="FCH_dom"/>
</dbReference>
<keyword evidence="4 12" id="KW-0728">SH3 domain</keyword>
<dbReference type="Pfam" id="PF00018">
    <property type="entry name" value="SH3_1"/>
    <property type="match status" value="1"/>
</dbReference>
<gene>
    <name evidence="17" type="primary">SSS_399g</name>
    <name evidence="17" type="ORF">SSS_399</name>
</gene>
<evidence type="ECO:0000256" key="8">
    <source>
        <dbReference type="ARBA" id="ARBA00023054"/>
    </source>
</evidence>
<reference evidence="18" key="3">
    <citation type="submission" date="2022-06" db="UniProtKB">
        <authorList>
            <consortium name="EnsemblMetazoa"/>
        </authorList>
    </citation>
    <scope>IDENTIFICATION</scope>
</reference>
<dbReference type="FunFam" id="2.30.30.40:FF:000014">
    <property type="entry name" value="Kinase C and casein kinase substrate in neurons protein"/>
    <property type="match status" value="1"/>
</dbReference>
<accession>A0A834VH16</accession>
<evidence type="ECO:0000256" key="4">
    <source>
        <dbReference type="ARBA" id="ARBA00022443"/>
    </source>
</evidence>
<dbReference type="GO" id="GO:0016301">
    <property type="term" value="F:kinase activity"/>
    <property type="evidence" value="ECO:0007669"/>
    <property type="project" value="UniProtKB-KW"/>
</dbReference>
<dbReference type="CDD" id="cd11843">
    <property type="entry name" value="SH3_PACSIN"/>
    <property type="match status" value="1"/>
</dbReference>
<keyword evidence="6" id="KW-0963">Cytoplasm</keyword>
<keyword evidence="19" id="KW-1185">Reference proteome</keyword>
<reference evidence="19" key="1">
    <citation type="journal article" date="2020" name="PLoS Negl. Trop. Dis.">
        <title>High-quality nuclear genome for Sarcoptes scabiei-A critical resource for a neglected parasite.</title>
        <authorList>
            <person name="Korhonen P.K."/>
            <person name="Gasser R.B."/>
            <person name="Ma G."/>
            <person name="Wang T."/>
            <person name="Stroehlein A.J."/>
            <person name="Young N.D."/>
            <person name="Ang C.S."/>
            <person name="Fernando D.D."/>
            <person name="Lu H.C."/>
            <person name="Taylor S."/>
            <person name="Reynolds S.L."/>
            <person name="Mofiz E."/>
            <person name="Najaraj S.H."/>
            <person name="Gowda H."/>
            <person name="Madugundu A."/>
            <person name="Renuse S."/>
            <person name="Holt D."/>
            <person name="Pandey A."/>
            <person name="Papenfuss A.T."/>
            <person name="Fischer K."/>
        </authorList>
    </citation>
    <scope>NUCLEOTIDE SEQUENCE [LARGE SCALE GENOMIC DNA]</scope>
</reference>
<organism evidence="17">
    <name type="scientific">Sarcoptes scabiei</name>
    <name type="common">Itch mite</name>
    <name type="synonym">Acarus scabiei</name>
    <dbReference type="NCBI Taxonomy" id="52283"/>
    <lineage>
        <taxon>Eukaryota</taxon>
        <taxon>Metazoa</taxon>
        <taxon>Ecdysozoa</taxon>
        <taxon>Arthropoda</taxon>
        <taxon>Chelicerata</taxon>
        <taxon>Arachnida</taxon>
        <taxon>Acari</taxon>
        <taxon>Acariformes</taxon>
        <taxon>Sarcoptiformes</taxon>
        <taxon>Astigmata</taxon>
        <taxon>Psoroptidia</taxon>
        <taxon>Sarcoptoidea</taxon>
        <taxon>Sarcoptidae</taxon>
        <taxon>Sarcoptinae</taxon>
        <taxon>Sarcoptes</taxon>
    </lineage>
</organism>
<feature type="coiled-coil region" evidence="14">
    <location>
        <begin position="185"/>
        <end position="219"/>
    </location>
</feature>